<proteinExistence type="predicted"/>
<dbReference type="EMBL" id="JABTCG010000001">
    <property type="protein sequence ID" value="MBD0849271.1"/>
    <property type="molecule type" value="Genomic_DNA"/>
</dbReference>
<protein>
    <submittedName>
        <fullName evidence="1">Ester cyclase</fullName>
    </submittedName>
</protein>
<dbReference type="Pfam" id="PF07366">
    <property type="entry name" value="SnoaL"/>
    <property type="match status" value="1"/>
</dbReference>
<accession>A0ABR7V8S4</accession>
<dbReference type="PANTHER" id="PTHR38436:SF1">
    <property type="entry name" value="ESTER CYCLASE"/>
    <property type="match status" value="1"/>
</dbReference>
<dbReference type="InterPro" id="IPR009959">
    <property type="entry name" value="Cyclase_SnoaL-like"/>
</dbReference>
<keyword evidence="2" id="KW-1185">Reference proteome</keyword>
<evidence type="ECO:0000313" key="2">
    <source>
        <dbReference type="Proteomes" id="UP000598350"/>
    </source>
</evidence>
<comment type="caution">
    <text evidence="1">The sequence shown here is derived from an EMBL/GenBank/DDBJ whole genome shotgun (WGS) entry which is preliminary data.</text>
</comment>
<dbReference type="RefSeq" id="WP_188312403.1">
    <property type="nucleotide sequence ID" value="NZ_JABTCG010000001.1"/>
</dbReference>
<dbReference type="Proteomes" id="UP000598350">
    <property type="component" value="Unassembled WGS sequence"/>
</dbReference>
<dbReference type="InterPro" id="IPR032710">
    <property type="entry name" value="NTF2-like_dom_sf"/>
</dbReference>
<dbReference type="PANTHER" id="PTHR38436">
    <property type="entry name" value="POLYKETIDE CYCLASE SNOAL-LIKE DOMAIN"/>
    <property type="match status" value="1"/>
</dbReference>
<dbReference type="Gene3D" id="3.10.450.50">
    <property type="match status" value="1"/>
</dbReference>
<sequence length="169" mass="19155">MGIILIMMVFLGTSCKEHDANEKNIALENTMSKNFDIYIAQGWNRRNMDSVRSISVENYSRELNGIKVAENFNELEANLNIYFTGFPDLVLSIDHCTIKNNQLFTQWTFEGTNTGTFGESRATGKHVVVSGYSEITFDPSGKISIEKTYYNELAFLQQMGFTLIPPIVE</sequence>
<organism evidence="1 2">
    <name type="scientific">Maribacter arenosus</name>
    <dbReference type="NCBI Taxonomy" id="1854708"/>
    <lineage>
        <taxon>Bacteria</taxon>
        <taxon>Pseudomonadati</taxon>
        <taxon>Bacteroidota</taxon>
        <taxon>Flavobacteriia</taxon>
        <taxon>Flavobacteriales</taxon>
        <taxon>Flavobacteriaceae</taxon>
        <taxon>Maribacter</taxon>
    </lineage>
</organism>
<gene>
    <name evidence="1" type="ORF">HPE63_01205</name>
</gene>
<dbReference type="SUPFAM" id="SSF54427">
    <property type="entry name" value="NTF2-like"/>
    <property type="match status" value="1"/>
</dbReference>
<name>A0ABR7V8S4_9FLAO</name>
<evidence type="ECO:0000313" key="1">
    <source>
        <dbReference type="EMBL" id="MBD0849271.1"/>
    </source>
</evidence>
<reference evidence="1 2" key="1">
    <citation type="submission" date="2020-05" db="EMBL/GenBank/DDBJ databases">
        <title>The draft genome sequence of Maribacter arenosus CAU 1321.</title>
        <authorList>
            <person name="Mu L."/>
        </authorList>
    </citation>
    <scope>NUCLEOTIDE SEQUENCE [LARGE SCALE GENOMIC DNA]</scope>
    <source>
        <strain evidence="1 2">CAU 1321</strain>
    </source>
</reference>